<dbReference type="EMBL" id="BPVZ01000021">
    <property type="protein sequence ID" value="GKV04133.1"/>
    <property type="molecule type" value="Genomic_DNA"/>
</dbReference>
<proteinExistence type="predicted"/>
<comment type="caution">
    <text evidence="3">The sequence shown here is derived from an EMBL/GenBank/DDBJ whole genome shotgun (WGS) entry which is preliminary data.</text>
</comment>
<keyword evidence="1" id="KW-0175">Coiled coil</keyword>
<feature type="region of interest" description="Disordered" evidence="2">
    <location>
        <begin position="1"/>
        <end position="84"/>
    </location>
</feature>
<evidence type="ECO:0000256" key="1">
    <source>
        <dbReference type="SAM" id="Coils"/>
    </source>
</evidence>
<sequence>MDFFRELRELRGNKGREKEEDGVISAKPITMIVPPALQDLPERIMPESSAGSSAKDDCGDHHASPSNNSSSEQTPSHGEDTRDVVGNAPDLIVVGEWAALHHEVADNAPSISGYKKLEEMRLEIPAKAIVFRSLFQCRLCPNSRGAKWYYLSGREKNQLFKDVRNKVARWKRQLVFVRDMRTERINNDLVAQLFEWRLAMFGFVNVANQFTEATYLRGNADEPRTREVVQWALALHRAQVEALAPSARRRPREDTDSEDEIPLTRCRMSWGLSLLRRFNLQRITYPEGFSYVKTDCQPTMVQGMQSFVPPVDRQRAKSYVQQHGGQVVMIKLMDAFSYAVVLFESEQGARAQNSELSGNCKQLATKKASLVDDVNRLQGSEMATRAASTESRAEELASRNNELKEELERVRAEKESEIQATKDEAACLEELAKKAKAERNNALNELSSFKQQVTKAAQNLTQVKDASNKAKKSHERSVSIACAQGAEWLVSSAVFQDAVAVASANITTKIYNEIRGKELQHCPDFPIRELAFINGEDLDEEGKSLAPLADTTVRLRWELNEEGVPVWPPSVLEEGEDLEGLPSFDSWAEGAPVAKPELSSTPSSSQPTVVPSGSPVTAPAGPPSAQSFPACASGPPADVSMPVDLTDD</sequence>
<feature type="coiled-coil region" evidence="1">
    <location>
        <begin position="386"/>
        <end position="459"/>
    </location>
</feature>
<accession>A0AAV5J263</accession>
<keyword evidence="4" id="KW-1185">Reference proteome</keyword>
<evidence type="ECO:0000256" key="2">
    <source>
        <dbReference type="SAM" id="MobiDB-lite"/>
    </source>
</evidence>
<name>A0AAV5J263_9ROSI</name>
<dbReference type="AlphaFoldDB" id="A0AAV5J263"/>
<feature type="compositionally biased region" description="Low complexity" evidence="2">
    <location>
        <begin position="599"/>
        <end position="619"/>
    </location>
</feature>
<protein>
    <submittedName>
        <fullName evidence="3">Uncharacterized protein</fullName>
    </submittedName>
</protein>
<evidence type="ECO:0000313" key="3">
    <source>
        <dbReference type="EMBL" id="GKV04133.1"/>
    </source>
</evidence>
<gene>
    <name evidence="3" type="ORF">SLEP1_g16332</name>
</gene>
<feature type="compositionally biased region" description="Basic and acidic residues" evidence="2">
    <location>
        <begin position="1"/>
        <end position="21"/>
    </location>
</feature>
<organism evidence="3 4">
    <name type="scientific">Rubroshorea leprosula</name>
    <dbReference type="NCBI Taxonomy" id="152421"/>
    <lineage>
        <taxon>Eukaryota</taxon>
        <taxon>Viridiplantae</taxon>
        <taxon>Streptophyta</taxon>
        <taxon>Embryophyta</taxon>
        <taxon>Tracheophyta</taxon>
        <taxon>Spermatophyta</taxon>
        <taxon>Magnoliopsida</taxon>
        <taxon>eudicotyledons</taxon>
        <taxon>Gunneridae</taxon>
        <taxon>Pentapetalae</taxon>
        <taxon>rosids</taxon>
        <taxon>malvids</taxon>
        <taxon>Malvales</taxon>
        <taxon>Dipterocarpaceae</taxon>
        <taxon>Rubroshorea</taxon>
    </lineage>
</organism>
<dbReference type="Proteomes" id="UP001054252">
    <property type="component" value="Unassembled WGS sequence"/>
</dbReference>
<feature type="compositionally biased region" description="Polar residues" evidence="2">
    <location>
        <begin position="64"/>
        <end position="76"/>
    </location>
</feature>
<reference evidence="3 4" key="1">
    <citation type="journal article" date="2021" name="Commun. Biol.">
        <title>The genome of Shorea leprosula (Dipterocarpaceae) highlights the ecological relevance of drought in aseasonal tropical rainforests.</title>
        <authorList>
            <person name="Ng K.K.S."/>
            <person name="Kobayashi M.J."/>
            <person name="Fawcett J.A."/>
            <person name="Hatakeyama M."/>
            <person name="Paape T."/>
            <person name="Ng C.H."/>
            <person name="Ang C.C."/>
            <person name="Tnah L.H."/>
            <person name="Lee C.T."/>
            <person name="Nishiyama T."/>
            <person name="Sese J."/>
            <person name="O'Brien M.J."/>
            <person name="Copetti D."/>
            <person name="Mohd Noor M.I."/>
            <person name="Ong R.C."/>
            <person name="Putra M."/>
            <person name="Sireger I.Z."/>
            <person name="Indrioko S."/>
            <person name="Kosugi Y."/>
            <person name="Izuno A."/>
            <person name="Isagi Y."/>
            <person name="Lee S.L."/>
            <person name="Shimizu K.K."/>
        </authorList>
    </citation>
    <scope>NUCLEOTIDE SEQUENCE [LARGE SCALE GENOMIC DNA]</scope>
    <source>
        <strain evidence="3">214</strain>
    </source>
</reference>
<evidence type="ECO:0000313" key="4">
    <source>
        <dbReference type="Proteomes" id="UP001054252"/>
    </source>
</evidence>
<feature type="region of interest" description="Disordered" evidence="2">
    <location>
        <begin position="580"/>
        <end position="648"/>
    </location>
</feature>
<feature type="compositionally biased region" description="Basic and acidic residues" evidence="2">
    <location>
        <begin position="54"/>
        <end position="63"/>
    </location>
</feature>